<feature type="transmembrane region" description="Helical" evidence="6">
    <location>
        <begin position="186"/>
        <end position="207"/>
    </location>
</feature>
<accession>A0A7C9VP88</accession>
<evidence type="ECO:0000256" key="6">
    <source>
        <dbReference type="SAM" id="Phobius"/>
    </source>
</evidence>
<feature type="domain" description="EamA" evidence="7">
    <location>
        <begin position="29"/>
        <end position="146"/>
    </location>
</feature>
<keyword evidence="5 6" id="KW-0472">Membrane</keyword>
<dbReference type="GO" id="GO:0016020">
    <property type="term" value="C:membrane"/>
    <property type="evidence" value="ECO:0007669"/>
    <property type="project" value="UniProtKB-SubCell"/>
</dbReference>
<organism evidence="8 9">
    <name type="scientific">Candidatus Afipia apatlaquensis</name>
    <dbReference type="NCBI Taxonomy" id="2712852"/>
    <lineage>
        <taxon>Bacteria</taxon>
        <taxon>Pseudomonadati</taxon>
        <taxon>Pseudomonadota</taxon>
        <taxon>Alphaproteobacteria</taxon>
        <taxon>Hyphomicrobiales</taxon>
        <taxon>Nitrobacteraceae</taxon>
        <taxon>Afipia</taxon>
    </lineage>
</organism>
<dbReference type="Proteomes" id="UP000480266">
    <property type="component" value="Unassembled WGS sequence"/>
</dbReference>
<feature type="transmembrane region" description="Helical" evidence="6">
    <location>
        <begin position="15"/>
        <end position="32"/>
    </location>
</feature>
<gene>
    <name evidence="8" type="ORF">G4V63_24610</name>
</gene>
<evidence type="ECO:0000256" key="3">
    <source>
        <dbReference type="ARBA" id="ARBA00022692"/>
    </source>
</evidence>
<dbReference type="InterPro" id="IPR000620">
    <property type="entry name" value="EamA_dom"/>
</dbReference>
<evidence type="ECO:0000256" key="2">
    <source>
        <dbReference type="ARBA" id="ARBA00009853"/>
    </source>
</evidence>
<comment type="similarity">
    <text evidence="2">Belongs to the drug/metabolite transporter (DMT) superfamily. 10 TMS drug/metabolite exporter (DME) (TC 2.A.7.3) family.</text>
</comment>
<reference evidence="8" key="1">
    <citation type="submission" date="2020-02" db="EMBL/GenBank/DDBJ databases">
        <title>Draft genome sequence of Candidatus Afipia apatlaquensis IBT-C3, a potential strain for decolorization of textile dyes.</title>
        <authorList>
            <person name="Sanchez-Reyes A."/>
            <person name="Breton-Deval L."/>
            <person name="Mangelson H."/>
            <person name="Sanchez-Flores A."/>
        </authorList>
    </citation>
    <scope>NUCLEOTIDE SEQUENCE [LARGE SCALE GENOMIC DNA]</scope>
    <source>
        <strain evidence="8">IBT-C3</strain>
    </source>
</reference>
<keyword evidence="9" id="KW-1185">Reference proteome</keyword>
<feature type="transmembrane region" description="Helical" evidence="6">
    <location>
        <begin position="132"/>
        <end position="150"/>
    </location>
</feature>
<dbReference type="Gene3D" id="1.10.3730.20">
    <property type="match status" value="2"/>
</dbReference>
<comment type="caution">
    <text evidence="8">The sequence shown here is derived from an EMBL/GenBank/DDBJ whole genome shotgun (WGS) entry which is preliminary data.</text>
</comment>
<dbReference type="PANTHER" id="PTHR22911">
    <property type="entry name" value="ACYL-MALONYL CONDENSING ENZYME-RELATED"/>
    <property type="match status" value="1"/>
</dbReference>
<protein>
    <submittedName>
        <fullName evidence="8">DMT family transporter</fullName>
    </submittedName>
</protein>
<evidence type="ECO:0000259" key="7">
    <source>
        <dbReference type="Pfam" id="PF00892"/>
    </source>
</evidence>
<feature type="domain" description="EamA" evidence="7">
    <location>
        <begin position="155"/>
        <end position="284"/>
    </location>
</feature>
<evidence type="ECO:0000313" key="9">
    <source>
        <dbReference type="Proteomes" id="UP000480266"/>
    </source>
</evidence>
<name>A0A7C9VP88_9BRAD</name>
<proteinExistence type="inferred from homology"/>
<keyword evidence="4 6" id="KW-1133">Transmembrane helix</keyword>
<evidence type="ECO:0000313" key="8">
    <source>
        <dbReference type="EMBL" id="NGX98272.1"/>
    </source>
</evidence>
<evidence type="ECO:0000256" key="1">
    <source>
        <dbReference type="ARBA" id="ARBA00004141"/>
    </source>
</evidence>
<evidence type="ECO:0000256" key="5">
    <source>
        <dbReference type="ARBA" id="ARBA00023136"/>
    </source>
</evidence>
<comment type="subcellular location">
    <subcellularLocation>
        <location evidence="1">Membrane</location>
        <topology evidence="1">Multi-pass membrane protein</topology>
    </subcellularLocation>
</comment>
<feature type="transmembrane region" description="Helical" evidence="6">
    <location>
        <begin position="90"/>
        <end position="120"/>
    </location>
</feature>
<evidence type="ECO:0000256" key="4">
    <source>
        <dbReference type="ARBA" id="ARBA00022989"/>
    </source>
</evidence>
<keyword evidence="3 6" id="KW-0812">Transmembrane</keyword>
<sequence length="297" mass="32403">MTQSVIAMQPSNAKAAGWMAGWLTLMLVLLVAGREATRELDVFQIMEMRSVIGLVMLYPLIHANGGFARMKTLRPLTHIVRNIVHYAAQYGWFLALTLIPLAQVVAIEFTMPIWTALLAVSFIGERLNVWKVLAIVLGLIGVIVIVQPGVAQISPGQLIMVLAAMGFGAAIVMVKSLTRTDTVLVIIFWMLVIQSAIGLVPAVYTWHWPSAHIWAWILVIAFCGTYSHYCFAQAMRYADATVVVPMDFLRVPLSATLGWLLYSERLDAATVVGAALILTGNLLNLKRSGTAATKAAA</sequence>
<feature type="transmembrane region" description="Helical" evidence="6">
    <location>
        <begin position="156"/>
        <end position="174"/>
    </location>
</feature>
<dbReference type="AlphaFoldDB" id="A0A7C9VP88"/>
<dbReference type="SUPFAM" id="SSF103481">
    <property type="entry name" value="Multidrug resistance efflux transporter EmrE"/>
    <property type="match status" value="2"/>
</dbReference>
<feature type="transmembrane region" description="Helical" evidence="6">
    <location>
        <begin position="52"/>
        <end position="70"/>
    </location>
</feature>
<dbReference type="Pfam" id="PF00892">
    <property type="entry name" value="EamA"/>
    <property type="match status" value="2"/>
</dbReference>
<dbReference type="EMBL" id="JAAMRR010001251">
    <property type="protein sequence ID" value="NGX98272.1"/>
    <property type="molecule type" value="Genomic_DNA"/>
</dbReference>
<feature type="transmembrane region" description="Helical" evidence="6">
    <location>
        <begin position="213"/>
        <end position="231"/>
    </location>
</feature>
<dbReference type="PANTHER" id="PTHR22911:SF6">
    <property type="entry name" value="SOLUTE CARRIER FAMILY 35 MEMBER G1"/>
    <property type="match status" value="1"/>
</dbReference>
<dbReference type="InterPro" id="IPR037185">
    <property type="entry name" value="EmrE-like"/>
</dbReference>